<dbReference type="KEGG" id="llu:AKJ09_09523"/>
<evidence type="ECO:0000313" key="4">
    <source>
        <dbReference type="Proteomes" id="UP000064967"/>
    </source>
</evidence>
<dbReference type="PATRIC" id="fig|1391654.3.peg.9648"/>
<feature type="transmembrane region" description="Helical" evidence="2">
    <location>
        <begin position="21"/>
        <end position="40"/>
    </location>
</feature>
<name>A0A0K1QBR6_9BACT</name>
<proteinExistence type="predicted"/>
<sequence>MTDGVPMLKTAKMPRWLAFRGSYFAVRFAVVFAGLVGFGASSITACSSDSGASAAGEEEPGSTGEYGTSPDGDDSPRAEAGPGKQDASKSDAGDAGSDAAPSGDILGTLSGACGTIASMLTSPSPSIVNDQLTFVAGESYEKASLSPGGQRMFDTANAGGSSTESETMSFEVLHYCEGATLLKTETEVSYAPADASGGNKITDLLVEIDGKKVGVSVTRAYKPSNLVQTDAEVKALLEKKLGDILVSSSRVLPADKWVKQILHVFTANKSATDAVDRVYPMIDAAVRADTIVLVTETTGGGFIYCEPNPALGSECPPAP</sequence>
<keyword evidence="2" id="KW-0472">Membrane</keyword>
<dbReference type="EMBL" id="CP012333">
    <property type="protein sequence ID" value="AKV02860.1"/>
    <property type="molecule type" value="Genomic_DNA"/>
</dbReference>
<protein>
    <submittedName>
        <fullName evidence="3">Uncharacterized protein</fullName>
    </submittedName>
</protein>
<gene>
    <name evidence="3" type="ORF">AKJ09_09523</name>
</gene>
<feature type="region of interest" description="Disordered" evidence="1">
    <location>
        <begin position="48"/>
        <end position="101"/>
    </location>
</feature>
<keyword evidence="4" id="KW-1185">Reference proteome</keyword>
<evidence type="ECO:0000256" key="2">
    <source>
        <dbReference type="SAM" id="Phobius"/>
    </source>
</evidence>
<keyword evidence="2" id="KW-1133">Transmembrane helix</keyword>
<dbReference type="STRING" id="1391654.AKJ09_09523"/>
<keyword evidence="2" id="KW-0812">Transmembrane</keyword>
<evidence type="ECO:0000256" key="1">
    <source>
        <dbReference type="SAM" id="MobiDB-lite"/>
    </source>
</evidence>
<feature type="compositionally biased region" description="Low complexity" evidence="1">
    <location>
        <begin position="48"/>
        <end position="65"/>
    </location>
</feature>
<dbReference type="AlphaFoldDB" id="A0A0K1QBR6"/>
<accession>A0A0K1QBR6</accession>
<dbReference type="Proteomes" id="UP000064967">
    <property type="component" value="Chromosome"/>
</dbReference>
<organism evidence="3 4">
    <name type="scientific">Labilithrix luteola</name>
    <dbReference type="NCBI Taxonomy" id="1391654"/>
    <lineage>
        <taxon>Bacteria</taxon>
        <taxon>Pseudomonadati</taxon>
        <taxon>Myxococcota</taxon>
        <taxon>Polyangia</taxon>
        <taxon>Polyangiales</taxon>
        <taxon>Labilitrichaceae</taxon>
        <taxon>Labilithrix</taxon>
    </lineage>
</organism>
<reference evidence="3 4" key="1">
    <citation type="submission" date="2015-08" db="EMBL/GenBank/DDBJ databases">
        <authorList>
            <person name="Babu N.S."/>
            <person name="Beckwith C.J."/>
            <person name="Beseler K.G."/>
            <person name="Brison A."/>
            <person name="Carone J.V."/>
            <person name="Caskin T.P."/>
            <person name="Diamond M."/>
            <person name="Durham M.E."/>
            <person name="Foxe J.M."/>
            <person name="Go M."/>
            <person name="Henderson B.A."/>
            <person name="Jones I.B."/>
            <person name="McGettigan J.A."/>
            <person name="Micheletti S.J."/>
            <person name="Nasrallah M.E."/>
            <person name="Ortiz D."/>
            <person name="Piller C.R."/>
            <person name="Privatt S.R."/>
            <person name="Schneider S.L."/>
            <person name="Sharp S."/>
            <person name="Smith T.C."/>
            <person name="Stanton J.D."/>
            <person name="Ullery H.E."/>
            <person name="Wilson R.J."/>
            <person name="Serrano M.G."/>
            <person name="Buck G."/>
            <person name="Lee V."/>
            <person name="Wang Y."/>
            <person name="Carvalho R."/>
            <person name="Voegtly L."/>
            <person name="Shi R."/>
            <person name="Duckworth R."/>
            <person name="Johnson A."/>
            <person name="Loviza R."/>
            <person name="Walstead R."/>
            <person name="Shah Z."/>
            <person name="Kiflezghi M."/>
            <person name="Wade K."/>
            <person name="Ball S.L."/>
            <person name="Bradley K.W."/>
            <person name="Asai D.J."/>
            <person name="Bowman C.A."/>
            <person name="Russell D.A."/>
            <person name="Pope W.H."/>
            <person name="Jacobs-Sera D."/>
            <person name="Hendrix R.W."/>
            <person name="Hatfull G.F."/>
        </authorList>
    </citation>
    <scope>NUCLEOTIDE SEQUENCE [LARGE SCALE GENOMIC DNA]</scope>
    <source>
        <strain evidence="3 4">DSM 27648</strain>
    </source>
</reference>
<evidence type="ECO:0000313" key="3">
    <source>
        <dbReference type="EMBL" id="AKV02860.1"/>
    </source>
</evidence>